<gene>
    <name evidence="2" type="ORF">GJU41_12030</name>
</gene>
<reference evidence="2 3" key="1">
    <citation type="submission" date="2019-11" db="EMBL/GenBank/DDBJ databases">
        <title>Bacillus idriensis genome.</title>
        <authorList>
            <person name="Konopka E.N."/>
            <person name="Newman J.D."/>
        </authorList>
    </citation>
    <scope>NUCLEOTIDE SEQUENCE [LARGE SCALE GENOMIC DNA]</scope>
    <source>
        <strain evidence="2 3">DSM 19097</strain>
    </source>
</reference>
<keyword evidence="3" id="KW-1185">Reference proteome</keyword>
<dbReference type="EMBL" id="WKKF01000002">
    <property type="protein sequence ID" value="MRX54702.1"/>
    <property type="molecule type" value="Genomic_DNA"/>
</dbReference>
<dbReference type="InterPro" id="IPR024410">
    <property type="entry name" value="Phage_TAC_12"/>
</dbReference>
<proteinExistence type="predicted"/>
<sequence length="117" mass="13326">MVELTLGGKTYEMRFSLKSMRTLEAHYKKPIGKIFKDKDSLESLETLIAFYYACMKSSNKSLTMEKVEDLLDIALDKEEITLEELSEKLSEVIDSSSIMKNSAAKSDEEQSEQEAKN</sequence>
<dbReference type="Pfam" id="PF12363">
    <property type="entry name" value="Phage_TAC_12"/>
    <property type="match status" value="1"/>
</dbReference>
<protein>
    <submittedName>
        <fullName evidence="2">Uncharacterized protein</fullName>
    </submittedName>
</protein>
<dbReference type="RefSeq" id="WP_154318715.1">
    <property type="nucleotide sequence ID" value="NZ_CAJGAA010000002.1"/>
</dbReference>
<dbReference type="AlphaFoldDB" id="A0A6I2MBP0"/>
<dbReference type="Proteomes" id="UP000441585">
    <property type="component" value="Unassembled WGS sequence"/>
</dbReference>
<feature type="compositionally biased region" description="Basic and acidic residues" evidence="1">
    <location>
        <begin position="105"/>
        <end position="117"/>
    </location>
</feature>
<accession>A0A6I2MBP0</accession>
<feature type="region of interest" description="Disordered" evidence="1">
    <location>
        <begin position="97"/>
        <end position="117"/>
    </location>
</feature>
<organism evidence="2 3">
    <name type="scientific">Metabacillus idriensis</name>
    <dbReference type="NCBI Taxonomy" id="324768"/>
    <lineage>
        <taxon>Bacteria</taxon>
        <taxon>Bacillati</taxon>
        <taxon>Bacillota</taxon>
        <taxon>Bacilli</taxon>
        <taxon>Bacillales</taxon>
        <taxon>Bacillaceae</taxon>
        <taxon>Metabacillus</taxon>
    </lineage>
</organism>
<comment type="caution">
    <text evidence="2">The sequence shown here is derived from an EMBL/GenBank/DDBJ whole genome shotgun (WGS) entry which is preliminary data.</text>
</comment>
<name>A0A6I2MBP0_9BACI</name>
<evidence type="ECO:0000256" key="1">
    <source>
        <dbReference type="SAM" id="MobiDB-lite"/>
    </source>
</evidence>
<evidence type="ECO:0000313" key="2">
    <source>
        <dbReference type="EMBL" id="MRX54702.1"/>
    </source>
</evidence>
<evidence type="ECO:0000313" key="3">
    <source>
        <dbReference type="Proteomes" id="UP000441585"/>
    </source>
</evidence>